<gene>
    <name evidence="2" type="ORF">B0A77_01160</name>
</gene>
<dbReference type="InterPro" id="IPR014922">
    <property type="entry name" value="YdhG-like"/>
</dbReference>
<evidence type="ECO:0000259" key="1">
    <source>
        <dbReference type="Pfam" id="PF08818"/>
    </source>
</evidence>
<organism evidence="2 3">
    <name type="scientific">Flavobacterium branchiophilum</name>
    <dbReference type="NCBI Taxonomy" id="55197"/>
    <lineage>
        <taxon>Bacteria</taxon>
        <taxon>Pseudomonadati</taxon>
        <taxon>Bacteroidota</taxon>
        <taxon>Flavobacteriia</taxon>
        <taxon>Flavobacteriales</taxon>
        <taxon>Flavobacteriaceae</taxon>
        <taxon>Flavobacterium</taxon>
    </lineage>
</organism>
<dbReference type="Proteomes" id="UP000220828">
    <property type="component" value="Unassembled WGS sequence"/>
</dbReference>
<protein>
    <recommendedName>
        <fullName evidence="1">YdhG-like domain-containing protein</fullName>
    </recommendedName>
</protein>
<name>A0A2H3KZ20_9FLAO</name>
<evidence type="ECO:0000313" key="3">
    <source>
        <dbReference type="Proteomes" id="UP000220828"/>
    </source>
</evidence>
<dbReference type="EMBL" id="PCMW01000007">
    <property type="protein sequence ID" value="PDS26853.1"/>
    <property type="molecule type" value="Genomic_DNA"/>
</dbReference>
<dbReference type="OrthoDB" id="9813231at2"/>
<reference evidence="2 3" key="1">
    <citation type="submission" date="2017-09" db="EMBL/GenBank/DDBJ databases">
        <title>Whole genomes of Flavobacteriaceae.</title>
        <authorList>
            <person name="Stine C."/>
            <person name="Li C."/>
            <person name="Tadesse D."/>
        </authorList>
    </citation>
    <scope>NUCLEOTIDE SEQUENCE [LARGE SCALE GENOMIC DNA]</scope>
    <source>
        <strain evidence="2 3">ATCC 35036</strain>
    </source>
</reference>
<dbReference type="RefSeq" id="WP_097553261.1">
    <property type="nucleotide sequence ID" value="NZ_PCMW01000007.1"/>
</dbReference>
<dbReference type="Gene3D" id="3.90.1150.200">
    <property type="match status" value="1"/>
</dbReference>
<dbReference type="SUPFAM" id="SSF159888">
    <property type="entry name" value="YdhG-like"/>
    <property type="match status" value="1"/>
</dbReference>
<dbReference type="Pfam" id="PF08818">
    <property type="entry name" value="DUF1801"/>
    <property type="match status" value="1"/>
</dbReference>
<dbReference type="AlphaFoldDB" id="A0A2H3KZ20"/>
<proteinExistence type="predicted"/>
<evidence type="ECO:0000313" key="2">
    <source>
        <dbReference type="EMBL" id="PDS26853.1"/>
    </source>
</evidence>
<accession>A0A2H3KZ20</accession>
<feature type="domain" description="YdhG-like" evidence="1">
    <location>
        <begin position="19"/>
        <end position="135"/>
    </location>
</feature>
<sequence length="152" mass="17687">MTSTEKTPDDYIKSLPAERQEYVAKIRAIILENLPKGFHETMCYGMIGYVVPHEIYPKGYHCDAKQALPFMNVASQKNFISLYHMGLYADVNLTNWLSEAYPKHCKYKLDMGKGCIRFKKMDDIPYLLIAELVKKMTVSEWINQYETAFVKK</sequence>
<comment type="caution">
    <text evidence="2">The sequence shown here is derived from an EMBL/GenBank/DDBJ whole genome shotgun (WGS) entry which is preliminary data.</text>
</comment>